<dbReference type="Proteomes" id="UP000031552">
    <property type="component" value="Unassembled WGS sequence"/>
</dbReference>
<organism evidence="2 3">
    <name type="scientific">Candidatus Criblamydia sequanensis CRIB-18</name>
    <dbReference type="NCBI Taxonomy" id="1437425"/>
    <lineage>
        <taxon>Bacteria</taxon>
        <taxon>Pseudomonadati</taxon>
        <taxon>Chlamydiota</taxon>
        <taxon>Chlamydiia</taxon>
        <taxon>Parachlamydiales</taxon>
        <taxon>Candidatus Criblamydiaceae</taxon>
        <taxon>Candidatus Criblamydia</taxon>
    </lineage>
</organism>
<keyword evidence="3" id="KW-1185">Reference proteome</keyword>
<feature type="domain" description="CYTH" evidence="1">
    <location>
        <begin position="3"/>
        <end position="173"/>
    </location>
</feature>
<evidence type="ECO:0000259" key="1">
    <source>
        <dbReference type="PROSITE" id="PS51707"/>
    </source>
</evidence>
<dbReference type="EMBL" id="CCEJ010000001">
    <property type="protein sequence ID" value="CDR32968.1"/>
    <property type="molecule type" value="Genomic_DNA"/>
</dbReference>
<dbReference type="PANTHER" id="PTHR21028:SF2">
    <property type="entry name" value="CYTH DOMAIN-CONTAINING PROTEIN"/>
    <property type="match status" value="1"/>
</dbReference>
<dbReference type="InterPro" id="IPR008173">
    <property type="entry name" value="Adenylyl_cyclase_CyaB"/>
</dbReference>
<dbReference type="PANTHER" id="PTHR21028">
    <property type="entry name" value="SI:CH211-156B7.4"/>
    <property type="match status" value="1"/>
</dbReference>
<dbReference type="CDD" id="cd07890">
    <property type="entry name" value="CYTH-like_AC_IV-like"/>
    <property type="match status" value="1"/>
</dbReference>
<comment type="caution">
    <text evidence="2">The sequence shown here is derived from an EMBL/GenBank/DDBJ whole genome shotgun (WGS) entry which is preliminary data.</text>
</comment>
<name>A0A090D085_9BACT</name>
<reference evidence="2" key="2">
    <citation type="submission" date="2014-09" db="EMBL/GenBank/DDBJ databases">
        <title>Criblamydia sequanensis harbors a mega-plasmid encoding arsenite resistance.</title>
        <authorList>
            <person name="Bertelli C."/>
            <person name="Goesmann A."/>
            <person name="Greub G."/>
        </authorList>
    </citation>
    <scope>NUCLEOTIDE SEQUENCE [LARGE SCALE GENOMIC DNA]</scope>
    <source>
        <strain evidence="2">CRIB-18</strain>
    </source>
</reference>
<reference evidence="2" key="1">
    <citation type="submission" date="2013-12" db="EMBL/GenBank/DDBJ databases">
        <authorList>
            <person name="Linke B."/>
        </authorList>
    </citation>
    <scope>NUCLEOTIDE SEQUENCE [LARGE SCALE GENOMIC DNA]</scope>
    <source>
        <strain evidence="2">CRIB-18</strain>
    </source>
</reference>
<dbReference type="PROSITE" id="PS51707">
    <property type="entry name" value="CYTH"/>
    <property type="match status" value="1"/>
</dbReference>
<dbReference type="SMART" id="SM01118">
    <property type="entry name" value="CYTH"/>
    <property type="match status" value="1"/>
</dbReference>
<sequence length="199" mass="22862">MKLNELEIKLQICSEEHFQEVFNSCIRLFGTAQSHMHQLDEYYDTPDGQLKKQDLVIRIRSNGEKKTIALKSPRVELPSGMTNRIELEFLSADGEKVHEQLASQGLNPNEAAEKERWTFVYNDCEIVLDKLPFIGSFIEIEGPSEIAINQIVFLLNLTSCSPVRQNYGELMVAKFRQLQLPLSNIRATFAHEIEYLAFK</sequence>
<dbReference type="OrthoDB" id="269802at2"/>
<dbReference type="InterPro" id="IPR023577">
    <property type="entry name" value="CYTH_domain"/>
</dbReference>
<dbReference type="eggNOG" id="COG1437">
    <property type="taxonomic scope" value="Bacteria"/>
</dbReference>
<proteinExistence type="predicted"/>
<dbReference type="AlphaFoldDB" id="A0A090D085"/>
<dbReference type="InterPro" id="IPR033469">
    <property type="entry name" value="CYTH-like_dom_sf"/>
</dbReference>
<dbReference type="SUPFAM" id="SSF55154">
    <property type="entry name" value="CYTH-like phosphatases"/>
    <property type="match status" value="1"/>
</dbReference>
<gene>
    <name evidence="2" type="ORF">CSEC_0128</name>
</gene>
<accession>A0A090D085</accession>
<evidence type="ECO:0000313" key="2">
    <source>
        <dbReference type="EMBL" id="CDR32968.1"/>
    </source>
</evidence>
<dbReference type="Gene3D" id="2.40.320.10">
    <property type="entry name" value="Hypothetical Protein Pfu-838710-001"/>
    <property type="match status" value="1"/>
</dbReference>
<dbReference type="Pfam" id="PF01928">
    <property type="entry name" value="CYTH"/>
    <property type="match status" value="1"/>
</dbReference>
<dbReference type="STRING" id="1437425.CSEC_0128"/>
<dbReference type="RefSeq" id="WP_041016477.1">
    <property type="nucleotide sequence ID" value="NZ_CCEJ010000001.1"/>
</dbReference>
<evidence type="ECO:0000313" key="3">
    <source>
        <dbReference type="Proteomes" id="UP000031552"/>
    </source>
</evidence>
<protein>
    <submittedName>
        <fullName evidence="2">Adenylate cyclase</fullName>
    </submittedName>
</protein>